<dbReference type="RefSeq" id="WP_130355758.1">
    <property type="nucleotide sequence ID" value="NZ_SGXC01000001.1"/>
</dbReference>
<dbReference type="SUPFAM" id="SSF54593">
    <property type="entry name" value="Glyoxalase/Bleomycin resistance protein/Dihydroxybiphenyl dioxygenase"/>
    <property type="match status" value="2"/>
</dbReference>
<keyword evidence="2" id="KW-0560">Oxidoreductase</keyword>
<keyword evidence="2" id="KW-0223">Dioxygenase</keyword>
<protein>
    <submittedName>
        <fullName evidence="2">Catechol 2,3-dioxygenase-like lactoylglutathione lyase family enzyme</fullName>
    </submittedName>
</protein>
<reference evidence="2 3" key="1">
    <citation type="submission" date="2019-02" db="EMBL/GenBank/DDBJ databases">
        <title>Genomic Encyclopedia of Type Strains, Phase IV (KMG-IV): sequencing the most valuable type-strain genomes for metagenomic binning, comparative biology and taxonomic classification.</title>
        <authorList>
            <person name="Goeker M."/>
        </authorList>
    </citation>
    <scope>NUCLEOTIDE SEQUENCE [LARGE SCALE GENOMIC DNA]</scope>
    <source>
        <strain evidence="2 3">K24</strain>
    </source>
</reference>
<feature type="domain" description="VOC" evidence="1">
    <location>
        <begin position="21"/>
        <end position="161"/>
    </location>
</feature>
<proteinExistence type="predicted"/>
<sequence length="406" mass="45564">MDEGLFSVGGVLMPRPFKVRRLGHFGINVPDVDAALDFYRRLLGYKISDPIDFSSRLPPQERDRHGSTVGYFLRHGTEHHSFVIFPSRFLHATNPHYQHHPELTTNQFTWQVGSLKEVVDGLQWFEAHDKKIVRSGRDVPGSNWHFYAPDPDGHVNELFYGIEQIGWSGHAKPSQVHRLRHEKPPQLPFRSEQAEVDAALADSLPLDAGQRGVDAAAEVHDVDGILLGRPFKVIRIGPIRIFVQDMERSLRFYRDDLGLAVTEEIDYLGHRCVFLRANTEHHSLALYPLALRSELGLAAGSTLMSFGMQLGSYAQLRNAMAFLRGQGVEVFTLPPALFPGMDYCAFARDPAGNAIQLYYRMDQIGWDGRPQPRGAAGPMPDIADWPEAVPATSDVYQGETFLGPMN</sequence>
<dbReference type="Proteomes" id="UP000292445">
    <property type="component" value="Unassembled WGS sequence"/>
</dbReference>
<keyword evidence="2" id="KW-0456">Lyase</keyword>
<feature type="domain" description="VOC" evidence="1">
    <location>
        <begin position="235"/>
        <end position="360"/>
    </location>
</feature>
<dbReference type="InterPro" id="IPR037523">
    <property type="entry name" value="VOC_core"/>
</dbReference>
<dbReference type="InterPro" id="IPR050383">
    <property type="entry name" value="GlyoxalaseI/FosfomycinResist"/>
</dbReference>
<dbReference type="OrthoDB" id="9797663at2"/>
<dbReference type="PANTHER" id="PTHR21366:SF14">
    <property type="entry name" value="GLYOXALASE DOMAIN-CONTAINING PROTEIN 5"/>
    <property type="match status" value="1"/>
</dbReference>
<dbReference type="InterPro" id="IPR004360">
    <property type="entry name" value="Glyas_Fos-R_dOase_dom"/>
</dbReference>
<evidence type="ECO:0000313" key="2">
    <source>
        <dbReference type="EMBL" id="RZS84387.1"/>
    </source>
</evidence>
<name>A0A4V2F3K1_9BURK</name>
<accession>A0A4V2F3K1</accession>
<dbReference type="GO" id="GO:0016829">
    <property type="term" value="F:lyase activity"/>
    <property type="evidence" value="ECO:0007669"/>
    <property type="project" value="UniProtKB-KW"/>
</dbReference>
<dbReference type="PANTHER" id="PTHR21366">
    <property type="entry name" value="GLYOXALASE FAMILY PROTEIN"/>
    <property type="match status" value="1"/>
</dbReference>
<evidence type="ECO:0000313" key="3">
    <source>
        <dbReference type="Proteomes" id="UP000292445"/>
    </source>
</evidence>
<evidence type="ECO:0000259" key="1">
    <source>
        <dbReference type="PROSITE" id="PS51819"/>
    </source>
</evidence>
<dbReference type="AlphaFoldDB" id="A0A4V2F3K1"/>
<dbReference type="Gene3D" id="3.10.180.10">
    <property type="entry name" value="2,3-Dihydroxybiphenyl 1,2-Dioxygenase, domain 1"/>
    <property type="match status" value="2"/>
</dbReference>
<dbReference type="Pfam" id="PF00903">
    <property type="entry name" value="Glyoxalase"/>
    <property type="match status" value="2"/>
</dbReference>
<dbReference type="PROSITE" id="PS51819">
    <property type="entry name" value="VOC"/>
    <property type="match status" value="2"/>
</dbReference>
<dbReference type="InterPro" id="IPR029068">
    <property type="entry name" value="Glyas_Bleomycin-R_OHBP_Dase"/>
</dbReference>
<organism evidence="2 3">
    <name type="scientific">Pigmentiphaga kullae</name>
    <dbReference type="NCBI Taxonomy" id="151784"/>
    <lineage>
        <taxon>Bacteria</taxon>
        <taxon>Pseudomonadati</taxon>
        <taxon>Pseudomonadota</taxon>
        <taxon>Betaproteobacteria</taxon>
        <taxon>Burkholderiales</taxon>
        <taxon>Alcaligenaceae</taxon>
        <taxon>Pigmentiphaga</taxon>
    </lineage>
</organism>
<keyword evidence="3" id="KW-1185">Reference proteome</keyword>
<gene>
    <name evidence="2" type="ORF">EV675_0404</name>
</gene>
<dbReference type="EMBL" id="SGXC01000001">
    <property type="protein sequence ID" value="RZS84387.1"/>
    <property type="molecule type" value="Genomic_DNA"/>
</dbReference>
<dbReference type="GO" id="GO:0051213">
    <property type="term" value="F:dioxygenase activity"/>
    <property type="evidence" value="ECO:0007669"/>
    <property type="project" value="UniProtKB-KW"/>
</dbReference>
<comment type="caution">
    <text evidence="2">The sequence shown here is derived from an EMBL/GenBank/DDBJ whole genome shotgun (WGS) entry which is preliminary data.</text>
</comment>